<evidence type="ECO:0000313" key="1">
    <source>
        <dbReference type="EMBL" id="PQJ55288.1"/>
    </source>
</evidence>
<dbReference type="InterPro" id="IPR016181">
    <property type="entry name" value="Acyl_CoA_acyltransferase"/>
</dbReference>
<gene>
    <name evidence="1" type="ORF">BTO11_12255</name>
</gene>
<proteinExistence type="predicted"/>
<dbReference type="SUPFAM" id="SSF55729">
    <property type="entry name" value="Acyl-CoA N-acyltransferases (Nat)"/>
    <property type="match status" value="1"/>
</dbReference>
<dbReference type="Gene3D" id="3.40.630.30">
    <property type="match status" value="1"/>
</dbReference>
<dbReference type="Proteomes" id="UP000239007">
    <property type="component" value="Unassembled WGS sequence"/>
</dbReference>
<sequence length="183" mass="21220">MELKTATLANIEEILALHYRYQVDSISEDDKADGFITTAFTKEHLTNLIQHENGLFTASVDNKIVAYAMAASWDYWSQWPMFEFMIKHLDDSTCLGQSITKDNSYQYGPVCVDKSVRGQGVFEKIFNYSLSEMSKRYPIMVTFINKINPRSYEAHTRKTPLTVIKHFEFNNNHYYKLACKTAE</sequence>
<accession>A0A2S7UZZ7</accession>
<comment type="caution">
    <text evidence="1">The sequence shown here is derived from an EMBL/GenBank/DDBJ whole genome shotgun (WGS) entry which is preliminary data.</text>
</comment>
<dbReference type="AlphaFoldDB" id="A0A2S7UZZ7"/>
<protein>
    <submittedName>
        <fullName evidence="1">GNAT family acetyltransferase</fullName>
    </submittedName>
</protein>
<dbReference type="GO" id="GO:0016740">
    <property type="term" value="F:transferase activity"/>
    <property type="evidence" value="ECO:0007669"/>
    <property type="project" value="UniProtKB-KW"/>
</dbReference>
<dbReference type="EMBL" id="MSCH01000003">
    <property type="protein sequence ID" value="PQJ55288.1"/>
    <property type="molecule type" value="Genomic_DNA"/>
</dbReference>
<reference evidence="1 2" key="1">
    <citation type="submission" date="2016-12" db="EMBL/GenBank/DDBJ databases">
        <title>Diversity of luminous bacteria.</title>
        <authorList>
            <person name="Yoshizawa S."/>
            <person name="Kogure K."/>
        </authorList>
    </citation>
    <scope>NUCLEOTIDE SEQUENCE [LARGE SCALE GENOMIC DNA]</scope>
    <source>
        <strain evidence="1 2">SA4-48</strain>
    </source>
</reference>
<keyword evidence="2" id="KW-1185">Reference proteome</keyword>
<evidence type="ECO:0000313" key="2">
    <source>
        <dbReference type="Proteomes" id="UP000239007"/>
    </source>
</evidence>
<organism evidence="1 2">
    <name type="scientific">Psychrosphaera saromensis</name>
    <dbReference type="NCBI Taxonomy" id="716813"/>
    <lineage>
        <taxon>Bacteria</taxon>
        <taxon>Pseudomonadati</taxon>
        <taxon>Pseudomonadota</taxon>
        <taxon>Gammaproteobacteria</taxon>
        <taxon>Alteromonadales</taxon>
        <taxon>Pseudoalteromonadaceae</taxon>
        <taxon>Psychrosphaera</taxon>
    </lineage>
</organism>
<name>A0A2S7UZZ7_9GAMM</name>
<keyword evidence="1" id="KW-0808">Transferase</keyword>
<dbReference type="OrthoDB" id="5109343at2"/>